<gene>
    <name evidence="2" type="ORF">ACFQY0_14385</name>
</gene>
<comment type="caution">
    <text evidence="2">The sequence shown here is derived from an EMBL/GenBank/DDBJ whole genome shotgun (WGS) entry which is preliminary data.</text>
</comment>
<proteinExistence type="predicted"/>
<feature type="compositionally biased region" description="Acidic residues" evidence="1">
    <location>
        <begin position="243"/>
        <end position="265"/>
    </location>
</feature>
<feature type="region of interest" description="Disordered" evidence="1">
    <location>
        <begin position="167"/>
        <end position="186"/>
    </location>
</feature>
<keyword evidence="3" id="KW-1185">Reference proteome</keyword>
<dbReference type="EMBL" id="JBHTBS010000007">
    <property type="protein sequence ID" value="MFC7338378.1"/>
    <property type="molecule type" value="Genomic_DNA"/>
</dbReference>
<feature type="region of interest" description="Disordered" evidence="1">
    <location>
        <begin position="231"/>
        <end position="267"/>
    </location>
</feature>
<sequence>MAHRIDEVLVRGEIDNTQEGKTTGWLWLLGRSEPVTLDLVGDCWRDLAGARLKFRNQAPRRGAGEELSRIQKGVVGDMTASRKAKVPDCPLDEFAARCDAGEDVPLVWKNSLYLEWFSDVDGRVVIETTDFELELSDNEWRMDSDAEEAQKLANLQAMRDFLEGVIGRRPATPEGGRPKDDEFEWEERLKESDRLTDAYQEVLEKYMDDPDAEQKEAFVMGWDGLLEAMAAESEGKGSVSPDWLDEDSEEDDEPESESWMDEDDDPFKAHPLQLEAHELAMRSYDLVREDSREIPDACELTSALTKVAAKLAGALNGTYERETGYILAILKRCQQWLNEALAACRHLIELESDNDKERALESLRDEVFLLRQRLTDLRKELKGS</sequence>
<dbReference type="Proteomes" id="UP001596472">
    <property type="component" value="Unassembled WGS sequence"/>
</dbReference>
<protein>
    <submittedName>
        <fullName evidence="2">Uncharacterized protein</fullName>
    </submittedName>
</protein>
<feature type="compositionally biased region" description="Basic and acidic residues" evidence="1">
    <location>
        <begin position="176"/>
        <end position="186"/>
    </location>
</feature>
<evidence type="ECO:0000313" key="3">
    <source>
        <dbReference type="Proteomes" id="UP001596472"/>
    </source>
</evidence>
<evidence type="ECO:0000256" key="1">
    <source>
        <dbReference type="SAM" id="MobiDB-lite"/>
    </source>
</evidence>
<reference evidence="3" key="1">
    <citation type="journal article" date="2019" name="Int. J. Syst. Evol. Microbiol.">
        <title>The Global Catalogue of Microorganisms (GCM) 10K type strain sequencing project: providing services to taxonomists for standard genome sequencing and annotation.</title>
        <authorList>
            <consortium name="The Broad Institute Genomics Platform"/>
            <consortium name="The Broad Institute Genome Sequencing Center for Infectious Disease"/>
            <person name="Wu L."/>
            <person name="Ma J."/>
        </authorList>
    </citation>
    <scope>NUCLEOTIDE SEQUENCE [LARGE SCALE GENOMIC DNA]</scope>
    <source>
        <strain evidence="3">CGMCC 4.1467</strain>
    </source>
</reference>
<accession>A0ABW2L9J8</accession>
<organism evidence="2 3">
    <name type="scientific">Haloferula chungangensis</name>
    <dbReference type="NCBI Taxonomy" id="1048331"/>
    <lineage>
        <taxon>Bacteria</taxon>
        <taxon>Pseudomonadati</taxon>
        <taxon>Verrucomicrobiota</taxon>
        <taxon>Verrucomicrobiia</taxon>
        <taxon>Verrucomicrobiales</taxon>
        <taxon>Verrucomicrobiaceae</taxon>
        <taxon>Haloferula</taxon>
    </lineage>
</organism>
<evidence type="ECO:0000313" key="2">
    <source>
        <dbReference type="EMBL" id="MFC7338378.1"/>
    </source>
</evidence>
<dbReference type="RefSeq" id="WP_379713641.1">
    <property type="nucleotide sequence ID" value="NZ_JBHTBS010000007.1"/>
</dbReference>
<name>A0ABW2L9J8_9BACT</name>